<dbReference type="PANTHER" id="PTHR47577">
    <property type="entry name" value="THAP DOMAIN-CONTAINING PROTEIN 6"/>
    <property type="match status" value="1"/>
</dbReference>
<accession>A0A6G0VYP2</accession>
<reference evidence="2 3" key="1">
    <citation type="submission" date="2019-08" db="EMBL/GenBank/DDBJ databases">
        <title>Whole genome of Aphis craccivora.</title>
        <authorList>
            <person name="Voronova N.V."/>
            <person name="Shulinski R.S."/>
            <person name="Bandarenka Y.V."/>
            <person name="Zhorov D.G."/>
            <person name="Warner D."/>
        </authorList>
    </citation>
    <scope>NUCLEOTIDE SEQUENCE [LARGE SCALE GENOMIC DNA]</scope>
    <source>
        <strain evidence="2">180601</strain>
        <tissue evidence="2">Whole Body</tissue>
    </source>
</reference>
<name>A0A6G0VYP2_APHCR</name>
<dbReference type="InterPro" id="IPR048367">
    <property type="entry name" value="TNP-like_RNaseH_C"/>
</dbReference>
<dbReference type="AlphaFoldDB" id="A0A6G0VYP2"/>
<dbReference type="EMBL" id="VUJU01010366">
    <property type="protein sequence ID" value="KAF0714589.1"/>
    <property type="molecule type" value="Genomic_DNA"/>
</dbReference>
<dbReference type="Pfam" id="PF21789">
    <property type="entry name" value="TNP-like_RNaseH_C"/>
    <property type="match status" value="1"/>
</dbReference>
<gene>
    <name evidence="2" type="ORF">FWK35_00026224</name>
</gene>
<sequence>MSTVLYTSDTLNENSVISPTSEHSITQSKILIQPVTNTLFKSVLEKISLLIVPPKWFTDISYHPKYEKVVAFHKLGLFKDDFSRYIEKQVILTKDFNVFIHVNGKEMSTKDIDLPANHKPESIEDLENVIKLLESTKVCTGIGSVSSDKFVNIKSTFGSQFVESFGQWRHSKCSMILSPNSKRSPSGYKFLRNQKILPLPCTNTIRRHLLGVKIDCGFDPNLFKLIKKKFSGKKDQQKKGIILVDEMFLRESLSDAGGHVVGITSDGASTNRTIWSTLGISPPQPLIKWEYYSNVFNIESNSLIKVCPNKSMAVAIEFYKKKDFEGFNGCEETILIQAVEWLDNWETNLKLGLIKENHFLTQPTCDGLRMTLKSTIDLVNYLLNDCSFSYVLTAKLSQDSLEKFFGILRQVSGPNDHPTVPTFYNTIPVISLTDLKDIIMDPENIPERELKIRNLKNKIDKIVEDDCWDLDDIFLEHDYADSTVFDCIVYFLAGYIAKRLVSRTKCLTCIEGIKNMNSAVGPEADLVQMKSRGFLTHPDRNLYKILKKLEICFSKHESIFHNKKKT</sequence>
<evidence type="ECO:0000313" key="3">
    <source>
        <dbReference type="Proteomes" id="UP000478052"/>
    </source>
</evidence>
<evidence type="ECO:0000313" key="2">
    <source>
        <dbReference type="EMBL" id="KAF0714589.1"/>
    </source>
</evidence>
<dbReference type="PANTHER" id="PTHR47577:SF2">
    <property type="entry name" value="THAP DOMAIN CONTAINING 9"/>
    <property type="match status" value="1"/>
</dbReference>
<dbReference type="OrthoDB" id="6613714at2759"/>
<organism evidence="2 3">
    <name type="scientific">Aphis craccivora</name>
    <name type="common">Cowpea aphid</name>
    <dbReference type="NCBI Taxonomy" id="307492"/>
    <lineage>
        <taxon>Eukaryota</taxon>
        <taxon>Metazoa</taxon>
        <taxon>Ecdysozoa</taxon>
        <taxon>Arthropoda</taxon>
        <taxon>Hexapoda</taxon>
        <taxon>Insecta</taxon>
        <taxon>Pterygota</taxon>
        <taxon>Neoptera</taxon>
        <taxon>Paraneoptera</taxon>
        <taxon>Hemiptera</taxon>
        <taxon>Sternorrhyncha</taxon>
        <taxon>Aphidomorpha</taxon>
        <taxon>Aphidoidea</taxon>
        <taxon>Aphididae</taxon>
        <taxon>Aphidini</taxon>
        <taxon>Aphis</taxon>
        <taxon>Aphis</taxon>
    </lineage>
</organism>
<dbReference type="Proteomes" id="UP000478052">
    <property type="component" value="Unassembled WGS sequence"/>
</dbReference>
<keyword evidence="3" id="KW-1185">Reference proteome</keyword>
<feature type="domain" description="Transposable element P transposase-like RNase H C-terminal" evidence="1">
    <location>
        <begin position="395"/>
        <end position="423"/>
    </location>
</feature>
<evidence type="ECO:0000259" key="1">
    <source>
        <dbReference type="Pfam" id="PF21789"/>
    </source>
</evidence>
<proteinExistence type="predicted"/>
<comment type="caution">
    <text evidence="2">The sequence shown here is derived from an EMBL/GenBank/DDBJ whole genome shotgun (WGS) entry which is preliminary data.</text>
</comment>
<protein>
    <recommendedName>
        <fullName evidence="1">Transposable element P transposase-like RNase H C-terminal domain-containing protein</fullName>
    </recommendedName>
</protein>